<proteinExistence type="predicted"/>
<accession>A0ACA9R4C8</accession>
<protein>
    <submittedName>
        <fullName evidence="1">12599_t:CDS:1</fullName>
    </submittedName>
</protein>
<feature type="non-terminal residue" evidence="1">
    <location>
        <position position="1"/>
    </location>
</feature>
<evidence type="ECO:0000313" key="2">
    <source>
        <dbReference type="Proteomes" id="UP000789702"/>
    </source>
</evidence>
<comment type="caution">
    <text evidence="1">The sequence shown here is derived from an EMBL/GenBank/DDBJ whole genome shotgun (WGS) entry which is preliminary data.</text>
</comment>
<feature type="non-terminal residue" evidence="1">
    <location>
        <position position="49"/>
    </location>
</feature>
<name>A0ACA9R4C8_9GLOM</name>
<evidence type="ECO:0000313" key="1">
    <source>
        <dbReference type="EMBL" id="CAG8775643.1"/>
    </source>
</evidence>
<organism evidence="1 2">
    <name type="scientific">Dentiscutata heterogama</name>
    <dbReference type="NCBI Taxonomy" id="1316150"/>
    <lineage>
        <taxon>Eukaryota</taxon>
        <taxon>Fungi</taxon>
        <taxon>Fungi incertae sedis</taxon>
        <taxon>Mucoromycota</taxon>
        <taxon>Glomeromycotina</taxon>
        <taxon>Glomeromycetes</taxon>
        <taxon>Diversisporales</taxon>
        <taxon>Gigasporaceae</taxon>
        <taxon>Dentiscutata</taxon>
    </lineage>
</organism>
<keyword evidence="2" id="KW-1185">Reference proteome</keyword>
<sequence>GHDLFSEIEKIMSKYLTPHILSIERMEMAQCLYFNASKMELDVVYNDNE</sequence>
<gene>
    <name evidence="1" type="ORF">DHETER_LOCUS16102</name>
</gene>
<dbReference type="Proteomes" id="UP000789702">
    <property type="component" value="Unassembled WGS sequence"/>
</dbReference>
<dbReference type="EMBL" id="CAJVPU010059616">
    <property type="protein sequence ID" value="CAG8775643.1"/>
    <property type="molecule type" value="Genomic_DNA"/>
</dbReference>
<reference evidence="1" key="1">
    <citation type="submission" date="2021-06" db="EMBL/GenBank/DDBJ databases">
        <authorList>
            <person name="Kallberg Y."/>
            <person name="Tangrot J."/>
            <person name="Rosling A."/>
        </authorList>
    </citation>
    <scope>NUCLEOTIDE SEQUENCE</scope>
    <source>
        <strain evidence="1">IL203A</strain>
    </source>
</reference>